<sequence length="218" mass="23514">MDGGMDGGAVVIGSLQVIRLRSFPAESLQGGAQPAFNDQSRYEPDVRETSGDKSFAAVRPMRQTGREEPQISYPDSGCVNGELYEGSGPGSLGMTAEPIREFTTHSASWLKRPLEHPIMAHHHGANNCPRNFPGLSGPPSITRAAGTDEPCANRTKEPIPNYLDRGFKLTSHPDAHGIPQIGVYGRVMKESGVGGERKPRNLAWVTVSNLSTVRINIV</sequence>
<comment type="caution">
    <text evidence="2">The sequence shown here is derived from an EMBL/GenBank/DDBJ whole genome shotgun (WGS) entry which is preliminary data.</text>
</comment>
<reference evidence="2" key="1">
    <citation type="submission" date="2023-03" db="EMBL/GenBank/DDBJ databases">
        <title>Massive genome expansion in bonnet fungi (Mycena s.s.) driven by repeated elements and novel gene families across ecological guilds.</title>
        <authorList>
            <consortium name="Lawrence Berkeley National Laboratory"/>
            <person name="Harder C.B."/>
            <person name="Miyauchi S."/>
            <person name="Viragh M."/>
            <person name="Kuo A."/>
            <person name="Thoen E."/>
            <person name="Andreopoulos B."/>
            <person name="Lu D."/>
            <person name="Skrede I."/>
            <person name="Drula E."/>
            <person name="Henrissat B."/>
            <person name="Morin E."/>
            <person name="Kohler A."/>
            <person name="Barry K."/>
            <person name="LaButti K."/>
            <person name="Morin E."/>
            <person name="Salamov A."/>
            <person name="Lipzen A."/>
            <person name="Mereny Z."/>
            <person name="Hegedus B."/>
            <person name="Baldrian P."/>
            <person name="Stursova M."/>
            <person name="Weitz H."/>
            <person name="Taylor A."/>
            <person name="Grigoriev I.V."/>
            <person name="Nagy L.G."/>
            <person name="Martin F."/>
            <person name="Kauserud H."/>
        </authorList>
    </citation>
    <scope>NUCLEOTIDE SEQUENCE</scope>
    <source>
        <strain evidence="2">CBHHK182m</strain>
    </source>
</reference>
<dbReference type="AlphaFoldDB" id="A0AAD7MJN2"/>
<dbReference type="Proteomes" id="UP001215598">
    <property type="component" value="Unassembled WGS sequence"/>
</dbReference>
<accession>A0AAD7MJN2</accession>
<protein>
    <submittedName>
        <fullName evidence="2">Uncharacterized protein</fullName>
    </submittedName>
</protein>
<name>A0AAD7MJN2_9AGAR</name>
<organism evidence="2 3">
    <name type="scientific">Mycena metata</name>
    <dbReference type="NCBI Taxonomy" id="1033252"/>
    <lineage>
        <taxon>Eukaryota</taxon>
        <taxon>Fungi</taxon>
        <taxon>Dikarya</taxon>
        <taxon>Basidiomycota</taxon>
        <taxon>Agaricomycotina</taxon>
        <taxon>Agaricomycetes</taxon>
        <taxon>Agaricomycetidae</taxon>
        <taxon>Agaricales</taxon>
        <taxon>Marasmiineae</taxon>
        <taxon>Mycenaceae</taxon>
        <taxon>Mycena</taxon>
    </lineage>
</organism>
<proteinExistence type="predicted"/>
<keyword evidence="3" id="KW-1185">Reference proteome</keyword>
<dbReference type="EMBL" id="JARKIB010000238">
    <property type="protein sequence ID" value="KAJ7720649.1"/>
    <property type="molecule type" value="Genomic_DNA"/>
</dbReference>
<evidence type="ECO:0000313" key="2">
    <source>
        <dbReference type="EMBL" id="KAJ7720649.1"/>
    </source>
</evidence>
<evidence type="ECO:0000313" key="3">
    <source>
        <dbReference type="Proteomes" id="UP001215598"/>
    </source>
</evidence>
<feature type="compositionally biased region" description="Basic and acidic residues" evidence="1">
    <location>
        <begin position="40"/>
        <end position="51"/>
    </location>
</feature>
<feature type="region of interest" description="Disordered" evidence="1">
    <location>
        <begin position="28"/>
        <end position="51"/>
    </location>
</feature>
<evidence type="ECO:0000256" key="1">
    <source>
        <dbReference type="SAM" id="MobiDB-lite"/>
    </source>
</evidence>
<gene>
    <name evidence="2" type="ORF">B0H16DRAFT_1474340</name>
</gene>